<accession>A0A7U3YMK5</accession>
<feature type="transmembrane region" description="Helical" evidence="7">
    <location>
        <begin position="366"/>
        <end position="385"/>
    </location>
</feature>
<dbReference type="PANTHER" id="PTHR30572:SF4">
    <property type="entry name" value="ABC TRANSPORTER PERMEASE YTRF"/>
    <property type="match status" value="1"/>
</dbReference>
<proteinExistence type="inferred from homology"/>
<dbReference type="Pfam" id="PF12704">
    <property type="entry name" value="MacB_PCD"/>
    <property type="match status" value="1"/>
</dbReference>
<dbReference type="RefSeq" id="WP_015724681.1">
    <property type="nucleotide sequence ID" value="NC_014972.1"/>
</dbReference>
<gene>
    <name evidence="10" type="ordered locus">Despr_1993</name>
</gene>
<dbReference type="Pfam" id="PF02687">
    <property type="entry name" value="FtsX"/>
    <property type="match status" value="1"/>
</dbReference>
<dbReference type="InterPro" id="IPR003838">
    <property type="entry name" value="ABC3_permease_C"/>
</dbReference>
<dbReference type="EMBL" id="CP002364">
    <property type="protein sequence ID" value="ADW18141.1"/>
    <property type="molecule type" value="Genomic_DNA"/>
</dbReference>
<keyword evidence="3 7" id="KW-0812">Transmembrane</keyword>
<organism evidence="10 11">
    <name type="scientific">Desulfobulbus propionicus (strain ATCC 33891 / DSM 2032 / VKM B-1956 / 1pr3)</name>
    <dbReference type="NCBI Taxonomy" id="577650"/>
    <lineage>
        <taxon>Bacteria</taxon>
        <taxon>Pseudomonadati</taxon>
        <taxon>Thermodesulfobacteriota</taxon>
        <taxon>Desulfobulbia</taxon>
        <taxon>Desulfobulbales</taxon>
        <taxon>Desulfobulbaceae</taxon>
        <taxon>Desulfobulbus</taxon>
    </lineage>
</organism>
<feature type="transmembrane region" description="Helical" evidence="7">
    <location>
        <begin position="322"/>
        <end position="346"/>
    </location>
</feature>
<sequence>MRPLDALGFACASLGSNRVRTLLMLLAMSIGVAAVVLLTGIGNGARLYIVNQFASLGTNLVIVIPGRTETAANTPAALVGETPRDLTLADARALARGDAVKRLTPINIGEMNIGWRGKERQVPLVGSTAPILDIHHLKLDRGTFLPDDDMELARPVCVIGAKVYRELFGQQNALGELVRLGGFRCRVIGILGSEGRSLGLDTEELVIVPVAFAQMLLNTEGLFRILIEATDLGAIDRLKTHITTTIAKRHYGEEDVTIITQDSVLTTFDKILRVLTLTVAGIAGISLVVAGILIMNVMLMAVAQRTAEIGLCKALGAGQLQVMALIVTEALLLSTIGGLIGLGLGFGGAWLAVQFYPTLQTTPPPWAIGAALGTALGTGFIFSLLPARRAARLDPIQALARH</sequence>
<evidence type="ECO:0000256" key="2">
    <source>
        <dbReference type="ARBA" id="ARBA00022475"/>
    </source>
</evidence>
<comment type="similarity">
    <text evidence="6">Belongs to the ABC-4 integral membrane protein family.</text>
</comment>
<evidence type="ECO:0008006" key="12">
    <source>
        <dbReference type="Google" id="ProtNLM"/>
    </source>
</evidence>
<evidence type="ECO:0000259" key="9">
    <source>
        <dbReference type="Pfam" id="PF12704"/>
    </source>
</evidence>
<evidence type="ECO:0000313" key="11">
    <source>
        <dbReference type="Proteomes" id="UP000006365"/>
    </source>
</evidence>
<keyword evidence="5 7" id="KW-0472">Membrane</keyword>
<comment type="subcellular location">
    <subcellularLocation>
        <location evidence="1">Cell membrane</location>
        <topology evidence="1">Multi-pass membrane protein</topology>
    </subcellularLocation>
</comment>
<feature type="domain" description="ABC3 transporter permease C-terminal" evidence="8">
    <location>
        <begin position="282"/>
        <end position="395"/>
    </location>
</feature>
<evidence type="ECO:0000313" key="10">
    <source>
        <dbReference type="EMBL" id="ADW18141.1"/>
    </source>
</evidence>
<evidence type="ECO:0000256" key="1">
    <source>
        <dbReference type="ARBA" id="ARBA00004651"/>
    </source>
</evidence>
<evidence type="ECO:0000256" key="5">
    <source>
        <dbReference type="ARBA" id="ARBA00023136"/>
    </source>
</evidence>
<keyword evidence="2" id="KW-1003">Cell membrane</keyword>
<dbReference type="GO" id="GO:0022857">
    <property type="term" value="F:transmembrane transporter activity"/>
    <property type="evidence" value="ECO:0007669"/>
    <property type="project" value="TreeGrafter"/>
</dbReference>
<dbReference type="InterPro" id="IPR050250">
    <property type="entry name" value="Macrolide_Exporter_MacB"/>
</dbReference>
<name>A0A7U3YMK5_DESPD</name>
<evidence type="ECO:0000256" key="7">
    <source>
        <dbReference type="SAM" id="Phobius"/>
    </source>
</evidence>
<dbReference type="InterPro" id="IPR025857">
    <property type="entry name" value="MacB_PCD"/>
</dbReference>
<keyword evidence="4 7" id="KW-1133">Transmembrane helix</keyword>
<keyword evidence="11" id="KW-1185">Reference proteome</keyword>
<evidence type="ECO:0000256" key="4">
    <source>
        <dbReference type="ARBA" id="ARBA00022989"/>
    </source>
</evidence>
<feature type="domain" description="MacB-like periplasmic core" evidence="9">
    <location>
        <begin position="21"/>
        <end position="243"/>
    </location>
</feature>
<evidence type="ECO:0000256" key="3">
    <source>
        <dbReference type="ARBA" id="ARBA00022692"/>
    </source>
</evidence>
<reference evidence="10 11" key="1">
    <citation type="journal article" date="2011" name="Stand. Genomic Sci.">
        <title>Complete genome sequence of Desulfobulbus propionicus type strain (1pr3).</title>
        <authorList>
            <person name="Pagani I."/>
            <person name="Lapidus A."/>
            <person name="Nolan M."/>
            <person name="Lucas S."/>
            <person name="Hammon N."/>
            <person name="Deshpande S."/>
            <person name="Cheng J.F."/>
            <person name="Chertkov O."/>
            <person name="Davenport K."/>
            <person name="Tapia R."/>
            <person name="Han C."/>
            <person name="Goodwin L."/>
            <person name="Pitluck S."/>
            <person name="Liolios K."/>
            <person name="Mavromatis K."/>
            <person name="Ivanova N."/>
            <person name="Mikhailova N."/>
            <person name="Pati A."/>
            <person name="Chen A."/>
            <person name="Palaniappan K."/>
            <person name="Land M."/>
            <person name="Hauser L."/>
            <person name="Chang Y.J."/>
            <person name="Jeffries C.D."/>
            <person name="Detter J.C."/>
            <person name="Brambilla E."/>
            <person name="Kannan K.P."/>
            <person name="Djao O.D."/>
            <person name="Rohde M."/>
            <person name="Pukall R."/>
            <person name="Spring S."/>
            <person name="Goker M."/>
            <person name="Sikorski J."/>
            <person name="Woyke T."/>
            <person name="Bristow J."/>
            <person name="Eisen J.A."/>
            <person name="Markowitz V."/>
            <person name="Hugenholtz P."/>
            <person name="Kyrpides N.C."/>
            <person name="Klenk H.P."/>
        </authorList>
    </citation>
    <scope>NUCLEOTIDE SEQUENCE [LARGE SCALE GENOMIC DNA]</scope>
    <source>
        <strain evidence="11">ATCC 33891 / DSM 2032 / 1pr3</strain>
    </source>
</reference>
<dbReference type="PANTHER" id="PTHR30572">
    <property type="entry name" value="MEMBRANE COMPONENT OF TRANSPORTER-RELATED"/>
    <property type="match status" value="1"/>
</dbReference>
<dbReference type="GO" id="GO:0005886">
    <property type="term" value="C:plasma membrane"/>
    <property type="evidence" value="ECO:0007669"/>
    <property type="project" value="UniProtKB-SubCell"/>
</dbReference>
<dbReference type="KEGG" id="dpr:Despr_1993"/>
<feature type="transmembrane region" description="Helical" evidence="7">
    <location>
        <begin position="274"/>
        <end position="301"/>
    </location>
</feature>
<feature type="transmembrane region" description="Helical" evidence="7">
    <location>
        <begin position="21"/>
        <end position="42"/>
    </location>
</feature>
<evidence type="ECO:0000259" key="8">
    <source>
        <dbReference type="Pfam" id="PF02687"/>
    </source>
</evidence>
<dbReference type="AlphaFoldDB" id="A0A7U3YMK5"/>
<protein>
    <recommendedName>
        <fullName evidence="12">Peptide ABC transporter permease</fullName>
    </recommendedName>
</protein>
<evidence type="ECO:0000256" key="6">
    <source>
        <dbReference type="ARBA" id="ARBA00038076"/>
    </source>
</evidence>
<dbReference type="Proteomes" id="UP000006365">
    <property type="component" value="Chromosome"/>
</dbReference>